<sequence>MCVYSVGCILHKEIVVCALYLNSTLSVHIVILDISFDTKSNNVPIKDLFTPKLLICYELDLHLKALALAN</sequence>
<comment type="caution">
    <text evidence="1">The sequence shown here is derived from an EMBL/GenBank/DDBJ whole genome shotgun (WGS) entry which is preliminary data.</text>
</comment>
<organism evidence="1 2">
    <name type="scientific">Smallanthus sonchifolius</name>
    <dbReference type="NCBI Taxonomy" id="185202"/>
    <lineage>
        <taxon>Eukaryota</taxon>
        <taxon>Viridiplantae</taxon>
        <taxon>Streptophyta</taxon>
        <taxon>Embryophyta</taxon>
        <taxon>Tracheophyta</taxon>
        <taxon>Spermatophyta</taxon>
        <taxon>Magnoliopsida</taxon>
        <taxon>eudicotyledons</taxon>
        <taxon>Gunneridae</taxon>
        <taxon>Pentapetalae</taxon>
        <taxon>asterids</taxon>
        <taxon>campanulids</taxon>
        <taxon>Asterales</taxon>
        <taxon>Asteraceae</taxon>
        <taxon>Asteroideae</taxon>
        <taxon>Heliantheae alliance</taxon>
        <taxon>Millerieae</taxon>
        <taxon>Smallanthus</taxon>
    </lineage>
</organism>
<keyword evidence="2" id="KW-1185">Reference proteome</keyword>
<dbReference type="EMBL" id="CM042031">
    <property type="protein sequence ID" value="KAI3785507.1"/>
    <property type="molecule type" value="Genomic_DNA"/>
</dbReference>
<evidence type="ECO:0000313" key="2">
    <source>
        <dbReference type="Proteomes" id="UP001056120"/>
    </source>
</evidence>
<dbReference type="Proteomes" id="UP001056120">
    <property type="component" value="Linkage Group LG14"/>
</dbReference>
<evidence type="ECO:0000313" key="1">
    <source>
        <dbReference type="EMBL" id="KAI3785507.1"/>
    </source>
</evidence>
<name>A0ACB9GQ39_9ASTR</name>
<gene>
    <name evidence="1" type="ORF">L1987_44626</name>
</gene>
<proteinExistence type="predicted"/>
<protein>
    <submittedName>
        <fullName evidence="1">Uncharacterized protein</fullName>
    </submittedName>
</protein>
<reference evidence="2" key="1">
    <citation type="journal article" date="2022" name="Mol. Ecol. Resour.">
        <title>The genomes of chicory, endive, great burdock and yacon provide insights into Asteraceae palaeo-polyploidization history and plant inulin production.</title>
        <authorList>
            <person name="Fan W."/>
            <person name="Wang S."/>
            <person name="Wang H."/>
            <person name="Wang A."/>
            <person name="Jiang F."/>
            <person name="Liu H."/>
            <person name="Zhao H."/>
            <person name="Xu D."/>
            <person name="Zhang Y."/>
        </authorList>
    </citation>
    <scope>NUCLEOTIDE SEQUENCE [LARGE SCALE GENOMIC DNA]</scope>
    <source>
        <strain evidence="2">cv. Yunnan</strain>
    </source>
</reference>
<accession>A0ACB9GQ39</accession>
<reference evidence="1 2" key="2">
    <citation type="journal article" date="2022" name="Mol. Ecol. Resour.">
        <title>The genomes of chicory, endive, great burdock and yacon provide insights into Asteraceae paleo-polyploidization history and plant inulin production.</title>
        <authorList>
            <person name="Fan W."/>
            <person name="Wang S."/>
            <person name="Wang H."/>
            <person name="Wang A."/>
            <person name="Jiang F."/>
            <person name="Liu H."/>
            <person name="Zhao H."/>
            <person name="Xu D."/>
            <person name="Zhang Y."/>
        </authorList>
    </citation>
    <scope>NUCLEOTIDE SEQUENCE [LARGE SCALE GENOMIC DNA]</scope>
    <source>
        <strain evidence="2">cv. Yunnan</strain>
        <tissue evidence="1">Leaves</tissue>
    </source>
</reference>